<evidence type="ECO:0000313" key="2">
    <source>
        <dbReference type="EMBL" id="CAA2977088.1"/>
    </source>
</evidence>
<comment type="caution">
    <text evidence="2">The sequence shown here is derived from an EMBL/GenBank/DDBJ whole genome shotgun (WGS) entry which is preliminary data.</text>
</comment>
<keyword evidence="3" id="KW-1185">Reference proteome</keyword>
<name>A0A8S0RF92_OLEEU</name>
<protein>
    <submittedName>
        <fullName evidence="2">Uncharacterized protein</fullName>
    </submittedName>
</protein>
<dbReference type="Proteomes" id="UP000594638">
    <property type="component" value="Unassembled WGS sequence"/>
</dbReference>
<organism evidence="2 3">
    <name type="scientific">Olea europaea subsp. europaea</name>
    <dbReference type="NCBI Taxonomy" id="158383"/>
    <lineage>
        <taxon>Eukaryota</taxon>
        <taxon>Viridiplantae</taxon>
        <taxon>Streptophyta</taxon>
        <taxon>Embryophyta</taxon>
        <taxon>Tracheophyta</taxon>
        <taxon>Spermatophyta</taxon>
        <taxon>Magnoliopsida</taxon>
        <taxon>eudicotyledons</taxon>
        <taxon>Gunneridae</taxon>
        <taxon>Pentapetalae</taxon>
        <taxon>asterids</taxon>
        <taxon>lamiids</taxon>
        <taxon>Lamiales</taxon>
        <taxon>Oleaceae</taxon>
        <taxon>Oleeae</taxon>
        <taxon>Olea</taxon>
    </lineage>
</organism>
<accession>A0A8S0RF92</accession>
<gene>
    <name evidence="2" type="ORF">OLEA9_A085552</name>
</gene>
<dbReference type="AlphaFoldDB" id="A0A8S0RF92"/>
<feature type="coiled-coil region" evidence="1">
    <location>
        <begin position="100"/>
        <end position="141"/>
    </location>
</feature>
<dbReference type="OrthoDB" id="1939306at2759"/>
<sequence>MYTGIPMVEGEVETVVMIEKSEAPDAKTETEVELEIANFEVARARASAGEQVHVLDGGMKIVGTQSLEAIYDEYPEDKRPVAEYNLLMQTQVVQEKDVKLATIEKERDLSMVKVSQLEENKIDFMNEIKMKEKDIRDLETKVWKSTSQNERVNGRSNWCKVAGYRKVSWSFIKRNQEDEMNGAYVILH</sequence>
<proteinExistence type="predicted"/>
<reference evidence="2 3" key="1">
    <citation type="submission" date="2019-12" db="EMBL/GenBank/DDBJ databases">
        <authorList>
            <person name="Alioto T."/>
            <person name="Alioto T."/>
            <person name="Gomez Garrido J."/>
        </authorList>
    </citation>
    <scope>NUCLEOTIDE SEQUENCE [LARGE SCALE GENOMIC DNA]</scope>
</reference>
<evidence type="ECO:0000256" key="1">
    <source>
        <dbReference type="SAM" id="Coils"/>
    </source>
</evidence>
<evidence type="ECO:0000313" key="3">
    <source>
        <dbReference type="Proteomes" id="UP000594638"/>
    </source>
</evidence>
<keyword evidence="1" id="KW-0175">Coiled coil</keyword>
<dbReference type="EMBL" id="CACTIH010002806">
    <property type="protein sequence ID" value="CAA2977088.1"/>
    <property type="molecule type" value="Genomic_DNA"/>
</dbReference>
<dbReference type="Gramene" id="OE9A085552T1">
    <property type="protein sequence ID" value="OE9A085552C1"/>
    <property type="gene ID" value="OE9A085552"/>
</dbReference>